<dbReference type="CDD" id="cd04301">
    <property type="entry name" value="NAT_SF"/>
    <property type="match status" value="1"/>
</dbReference>
<dbReference type="Gene3D" id="3.40.630.30">
    <property type="match status" value="1"/>
</dbReference>
<proteinExistence type="predicted"/>
<evidence type="ECO:0000259" key="1">
    <source>
        <dbReference type="PROSITE" id="PS51186"/>
    </source>
</evidence>
<dbReference type="STRING" id="1104324.P186_2394"/>
<dbReference type="AlphaFoldDB" id="G7VC94"/>
<dbReference type="BioCyc" id="PSP1104324:GJSN-2340-MONOMER"/>
<reference evidence="2 3" key="1">
    <citation type="journal article" date="2012" name="J. Bacteriol.">
        <title>Complete genome sequence of strain 1860, a crenarchaeon of the genus pyrobaculum able to grow with various electron acceptors.</title>
        <authorList>
            <person name="Mardanov A.V."/>
            <person name="Gumerov V.M."/>
            <person name="Slobodkina G.B."/>
            <person name="Beletsky A.V."/>
            <person name="Bonch-Osmolovskaya E.A."/>
            <person name="Ravin N.V."/>
            <person name="Skryabin K.G."/>
        </authorList>
    </citation>
    <scope>NUCLEOTIDE SEQUENCE [LARGE SCALE GENOMIC DNA]</scope>
    <source>
        <strain evidence="2 3">1860</strain>
    </source>
</reference>
<keyword evidence="2" id="KW-0808">Transferase</keyword>
<dbReference type="Pfam" id="PF00583">
    <property type="entry name" value="Acetyltransf_1"/>
    <property type="match status" value="1"/>
</dbReference>
<dbReference type="eggNOG" id="arCOG05477">
    <property type="taxonomic scope" value="Archaea"/>
</dbReference>
<dbReference type="SUPFAM" id="SSF55729">
    <property type="entry name" value="Acyl-CoA N-acyltransferases (Nat)"/>
    <property type="match status" value="1"/>
</dbReference>
<evidence type="ECO:0000313" key="2">
    <source>
        <dbReference type="EMBL" id="AET33780.1"/>
    </source>
</evidence>
<dbReference type="InterPro" id="IPR000182">
    <property type="entry name" value="GNAT_dom"/>
</dbReference>
<sequence length="151" mass="17251">MDIDYVEITGVHSKIQEFYRAVSLDSVIYRFLHPISDPVYIYRYLWSRGCKTFLIYYRNKAVGVIDITPCGEGAEVAIVIADAHQGKGLGRAVAVDFAPRLREMGFKYAVAYVSPENYKALSIARRMGAEVRCRDICIVIYRLVEDRDVCR</sequence>
<dbReference type="RefSeq" id="WP_014289605.1">
    <property type="nucleotide sequence ID" value="NC_016645.1"/>
</dbReference>
<evidence type="ECO:0000313" key="3">
    <source>
        <dbReference type="Proteomes" id="UP000005867"/>
    </source>
</evidence>
<dbReference type="InterPro" id="IPR016181">
    <property type="entry name" value="Acyl_CoA_acyltransferase"/>
</dbReference>
<gene>
    <name evidence="2" type="ORF">P186_2394</name>
</gene>
<feature type="domain" description="N-acetyltransferase" evidence="1">
    <location>
        <begin position="3"/>
        <end position="145"/>
    </location>
</feature>
<dbReference type="GeneID" id="11593996"/>
<dbReference type="PROSITE" id="PS51186">
    <property type="entry name" value="GNAT"/>
    <property type="match status" value="1"/>
</dbReference>
<dbReference type="EMBL" id="CP003098">
    <property type="protein sequence ID" value="AET33780.1"/>
    <property type="molecule type" value="Genomic_DNA"/>
</dbReference>
<organism evidence="2 3">
    <name type="scientific">Pyrobaculum ferrireducens</name>
    <dbReference type="NCBI Taxonomy" id="1104324"/>
    <lineage>
        <taxon>Archaea</taxon>
        <taxon>Thermoproteota</taxon>
        <taxon>Thermoprotei</taxon>
        <taxon>Thermoproteales</taxon>
        <taxon>Thermoproteaceae</taxon>
        <taxon>Pyrobaculum</taxon>
    </lineage>
</organism>
<dbReference type="KEGG" id="pyr:P186_2394"/>
<dbReference type="HOGENOM" id="CLU_135992_0_0_2"/>
<keyword evidence="3" id="KW-1185">Reference proteome</keyword>
<accession>G7VC94</accession>
<protein>
    <submittedName>
        <fullName evidence="2">GCN5-related N-acetyltransferase</fullName>
    </submittedName>
</protein>
<name>G7VC94_9CREN</name>
<dbReference type="Proteomes" id="UP000005867">
    <property type="component" value="Chromosome"/>
</dbReference>
<dbReference type="GO" id="GO:0016747">
    <property type="term" value="F:acyltransferase activity, transferring groups other than amino-acyl groups"/>
    <property type="evidence" value="ECO:0007669"/>
    <property type="project" value="InterPro"/>
</dbReference>